<accession>A0A9W9VP46</accession>
<dbReference type="EMBL" id="JAPZBU010000009">
    <property type="protein sequence ID" value="KAJ5386717.1"/>
    <property type="molecule type" value="Genomic_DNA"/>
</dbReference>
<evidence type="ECO:0000313" key="2">
    <source>
        <dbReference type="Proteomes" id="UP001147747"/>
    </source>
</evidence>
<dbReference type="GeneID" id="81372875"/>
<evidence type="ECO:0000313" key="1">
    <source>
        <dbReference type="EMBL" id="KAJ5386717.1"/>
    </source>
</evidence>
<dbReference type="Proteomes" id="UP001147747">
    <property type="component" value="Unassembled WGS sequence"/>
</dbReference>
<name>A0A9W9VP46_9EURO</name>
<gene>
    <name evidence="1" type="ORF">N7509_009258</name>
</gene>
<organism evidence="1 2">
    <name type="scientific">Penicillium cosmopolitanum</name>
    <dbReference type="NCBI Taxonomy" id="1131564"/>
    <lineage>
        <taxon>Eukaryota</taxon>
        <taxon>Fungi</taxon>
        <taxon>Dikarya</taxon>
        <taxon>Ascomycota</taxon>
        <taxon>Pezizomycotina</taxon>
        <taxon>Eurotiomycetes</taxon>
        <taxon>Eurotiomycetidae</taxon>
        <taxon>Eurotiales</taxon>
        <taxon>Aspergillaceae</taxon>
        <taxon>Penicillium</taxon>
    </lineage>
</organism>
<protein>
    <submittedName>
        <fullName evidence="1">Uncharacterized protein</fullName>
    </submittedName>
</protein>
<reference evidence="1" key="1">
    <citation type="submission" date="2022-12" db="EMBL/GenBank/DDBJ databases">
        <authorList>
            <person name="Petersen C."/>
        </authorList>
    </citation>
    <scope>NUCLEOTIDE SEQUENCE</scope>
    <source>
        <strain evidence="1">IBT 29677</strain>
    </source>
</reference>
<reference evidence="1" key="2">
    <citation type="journal article" date="2023" name="IMA Fungus">
        <title>Comparative genomic study of the Penicillium genus elucidates a diverse pangenome and 15 lateral gene transfer events.</title>
        <authorList>
            <person name="Petersen C."/>
            <person name="Sorensen T."/>
            <person name="Nielsen M.R."/>
            <person name="Sondergaard T.E."/>
            <person name="Sorensen J.L."/>
            <person name="Fitzpatrick D.A."/>
            <person name="Frisvad J.C."/>
            <person name="Nielsen K.L."/>
        </authorList>
    </citation>
    <scope>NUCLEOTIDE SEQUENCE</scope>
    <source>
        <strain evidence="1">IBT 29677</strain>
    </source>
</reference>
<dbReference type="AlphaFoldDB" id="A0A9W9VP46"/>
<proteinExistence type="predicted"/>
<keyword evidence="2" id="KW-1185">Reference proteome</keyword>
<sequence length="66" mass="6911">MRTLQTDVGGLLLMLGQRTSPAGSSTDEGGVGDLPLPFPRGDRFSHASPVLIHCAMGLSEPVNFCV</sequence>
<dbReference type="RefSeq" id="XP_056484515.1">
    <property type="nucleotide sequence ID" value="XM_056633895.1"/>
</dbReference>
<comment type="caution">
    <text evidence="1">The sequence shown here is derived from an EMBL/GenBank/DDBJ whole genome shotgun (WGS) entry which is preliminary data.</text>
</comment>